<reference evidence="1" key="1">
    <citation type="submission" date="2021-06" db="EMBL/GenBank/DDBJ databases">
        <authorList>
            <person name="Kallberg Y."/>
            <person name="Tangrot J."/>
            <person name="Rosling A."/>
        </authorList>
    </citation>
    <scope>NUCLEOTIDE SEQUENCE</scope>
    <source>
        <strain evidence="1">AU212A</strain>
    </source>
</reference>
<organism evidence="1 2">
    <name type="scientific">Scutellospora calospora</name>
    <dbReference type="NCBI Taxonomy" id="85575"/>
    <lineage>
        <taxon>Eukaryota</taxon>
        <taxon>Fungi</taxon>
        <taxon>Fungi incertae sedis</taxon>
        <taxon>Mucoromycota</taxon>
        <taxon>Glomeromycotina</taxon>
        <taxon>Glomeromycetes</taxon>
        <taxon>Diversisporales</taxon>
        <taxon>Gigasporaceae</taxon>
        <taxon>Scutellospora</taxon>
    </lineage>
</organism>
<protein>
    <submittedName>
        <fullName evidence="1">11283_t:CDS:1</fullName>
    </submittedName>
</protein>
<proteinExistence type="predicted"/>
<comment type="caution">
    <text evidence="1">The sequence shown here is derived from an EMBL/GenBank/DDBJ whole genome shotgun (WGS) entry which is preliminary data.</text>
</comment>
<dbReference type="EMBL" id="CAJVPM010000972">
    <property type="protein sequence ID" value="CAG8456464.1"/>
    <property type="molecule type" value="Genomic_DNA"/>
</dbReference>
<sequence length="40" mass="4521">MSKKSEDTEDEALIFKPSNELSVNRAKEAEEQVQVSSPRL</sequence>
<dbReference type="Proteomes" id="UP000789860">
    <property type="component" value="Unassembled WGS sequence"/>
</dbReference>
<evidence type="ECO:0000313" key="1">
    <source>
        <dbReference type="EMBL" id="CAG8456464.1"/>
    </source>
</evidence>
<accession>A0ACA9K6U0</accession>
<name>A0ACA9K6U0_9GLOM</name>
<keyword evidence="2" id="KW-1185">Reference proteome</keyword>
<gene>
    <name evidence="1" type="ORF">SCALOS_LOCUS1420</name>
</gene>
<evidence type="ECO:0000313" key="2">
    <source>
        <dbReference type="Proteomes" id="UP000789860"/>
    </source>
</evidence>